<comment type="caution">
    <text evidence="2">The sequence shown here is derived from an EMBL/GenBank/DDBJ whole genome shotgun (WGS) entry which is preliminary data.</text>
</comment>
<feature type="compositionally biased region" description="Basic and acidic residues" evidence="1">
    <location>
        <begin position="1"/>
        <end position="12"/>
    </location>
</feature>
<gene>
    <name evidence="2" type="ORF">J0S82_006373</name>
</gene>
<evidence type="ECO:0000313" key="3">
    <source>
        <dbReference type="Proteomes" id="UP000700334"/>
    </source>
</evidence>
<dbReference type="Proteomes" id="UP000700334">
    <property type="component" value="Unassembled WGS sequence"/>
</dbReference>
<organism evidence="2 3">
    <name type="scientific">Galemys pyrenaicus</name>
    <name type="common">Iberian desman</name>
    <name type="synonym">Pyrenean desman</name>
    <dbReference type="NCBI Taxonomy" id="202257"/>
    <lineage>
        <taxon>Eukaryota</taxon>
        <taxon>Metazoa</taxon>
        <taxon>Chordata</taxon>
        <taxon>Craniata</taxon>
        <taxon>Vertebrata</taxon>
        <taxon>Euteleostomi</taxon>
        <taxon>Mammalia</taxon>
        <taxon>Eutheria</taxon>
        <taxon>Laurasiatheria</taxon>
        <taxon>Eulipotyphla</taxon>
        <taxon>Talpidae</taxon>
        <taxon>Galemys</taxon>
    </lineage>
</organism>
<sequence length="193" mass="20585">MGTLGKAREAPRKPHGCRAAPKAKLEAKPVSSSFPSHPSLAQITQFRMMVSLGHLAKGASLDDLIDSCIQSFAEEKHEECCVLHFRTMCPFLCLQQPSATCAATYLGFSPGQSLPLVSTVPETREPRAVISGCSGLRPDNSKEQSPVQGQEGAQAWTTVSHMCFTKETMAAPAASLVEPQPLGVGPQTFTCKA</sequence>
<evidence type="ECO:0000313" key="2">
    <source>
        <dbReference type="EMBL" id="KAG8514634.1"/>
    </source>
</evidence>
<accession>A0A8J6A3A6</accession>
<feature type="region of interest" description="Disordered" evidence="1">
    <location>
        <begin position="1"/>
        <end position="33"/>
    </location>
</feature>
<protein>
    <submittedName>
        <fullName evidence="2">RAS guanyl-releasing protein 1</fullName>
    </submittedName>
</protein>
<dbReference type="AlphaFoldDB" id="A0A8J6A3A6"/>
<name>A0A8J6A3A6_GALPY</name>
<proteinExistence type="predicted"/>
<reference evidence="2" key="1">
    <citation type="journal article" date="2021" name="Evol. Appl.">
        <title>The genome of the Pyrenean desman and the effects of bottlenecks and inbreeding on the genomic landscape of an endangered species.</title>
        <authorList>
            <person name="Escoda L."/>
            <person name="Castresana J."/>
        </authorList>
    </citation>
    <scope>NUCLEOTIDE SEQUENCE</scope>
    <source>
        <strain evidence="2">IBE-C5619</strain>
    </source>
</reference>
<evidence type="ECO:0000256" key="1">
    <source>
        <dbReference type="SAM" id="MobiDB-lite"/>
    </source>
</evidence>
<keyword evidence="3" id="KW-1185">Reference proteome</keyword>
<dbReference type="EMBL" id="JAGFMF010011739">
    <property type="protein sequence ID" value="KAG8514634.1"/>
    <property type="molecule type" value="Genomic_DNA"/>
</dbReference>
<feature type="region of interest" description="Disordered" evidence="1">
    <location>
        <begin position="131"/>
        <end position="151"/>
    </location>
</feature>
<dbReference type="OrthoDB" id="8744824at2759"/>